<feature type="domain" description="Galactose oxidase-like Early set" evidence="4">
    <location>
        <begin position="409"/>
        <end position="516"/>
    </location>
</feature>
<evidence type="ECO:0000259" key="3">
    <source>
        <dbReference type="Pfam" id="PF07250"/>
    </source>
</evidence>
<evidence type="ECO:0008006" key="7">
    <source>
        <dbReference type="Google" id="ProtNLM"/>
    </source>
</evidence>
<dbReference type="InterPro" id="IPR015202">
    <property type="entry name" value="GO-like_E_set"/>
</dbReference>
<reference evidence="5 6" key="1">
    <citation type="submission" date="2024-01" db="EMBL/GenBank/DDBJ databases">
        <title>Comparative genomics of Cryptococcus and Kwoniella reveals pathogenesis evolution and contrasting modes of karyotype evolution via chromosome fusion or intercentromeric recombination.</title>
        <authorList>
            <person name="Coelho M.A."/>
            <person name="David-Palma M."/>
            <person name="Shea T."/>
            <person name="Bowers K."/>
            <person name="McGinley-Smith S."/>
            <person name="Mohammad A.W."/>
            <person name="Gnirke A."/>
            <person name="Yurkov A.M."/>
            <person name="Nowrousian M."/>
            <person name="Sun S."/>
            <person name="Cuomo C.A."/>
            <person name="Heitman J."/>
        </authorList>
    </citation>
    <scope>NUCLEOTIDE SEQUENCE [LARGE SCALE GENOMIC DNA]</scope>
    <source>
        <strain evidence="5 6">7685027</strain>
    </source>
</reference>
<keyword evidence="1 2" id="KW-0732">Signal</keyword>
<accession>A0ABZ2AVS4</accession>
<keyword evidence="6" id="KW-1185">Reference proteome</keyword>
<feature type="domain" description="Glyoxal oxidase N-terminal" evidence="3">
    <location>
        <begin position="132"/>
        <end position="365"/>
    </location>
</feature>
<dbReference type="CDD" id="cd02851">
    <property type="entry name" value="E_set_GO_C"/>
    <property type="match status" value="1"/>
</dbReference>
<dbReference type="InterPro" id="IPR013783">
    <property type="entry name" value="Ig-like_fold"/>
</dbReference>
<dbReference type="InterPro" id="IPR037293">
    <property type="entry name" value="Gal_Oxidase_central_sf"/>
</dbReference>
<dbReference type="InterPro" id="IPR009880">
    <property type="entry name" value="Glyoxal_oxidase_N"/>
</dbReference>
<sequence length="582" mass="63376">MLSPSTLLHALSLAALAALPAQAQLANTFQYVGLSGVSAQQMFLGTMNKVYIVDKTEKNNATVNGHPAWASEYDLTTNTFRTMDVLSNSFCAGGTVLGNGTWLNAGGNQAITYGGAAMPTSQQSGQSPYADWDGGKAVRLLDPCDDESCNWVDDPALYMTSRRWYPTLETLEDGSAIIMGGCEWGGYVNYADNQNNPTVEYFPPKGEPFTLNFLLNTMPVNLFPLVWLLPSGNLFVQAEYQAEIFDYKNKIEYPISDIPDCVRVYPASAGTAVFPMTPENNWTATIIFCGGTFLESDQWTTDWNIGQYPANESCVHISPDVDLTWYQNDPLDTGRSMGNFINLPDGRLFYVNGAHTGTAGAKVVQSGRVVYPTNPNADYVDAVNNASYTYFTQYQVEIFYPDYADHVKPNPQGMPNNITYGGDYFNVTLSASDLFNSPININKTRAVIMRTGFSTHTMNMGQRHVELETSFTTLDDGGGILHVAQLPPNPAILAPGPALFFIVVDGIPSNASWIMVGDGIIGEQTLHERSVLPRSQISAQIMAQYGLGSYSTATTSAAIKSWGSWKLVGASLMGLWGGIVLL</sequence>
<dbReference type="SUPFAM" id="SSF81296">
    <property type="entry name" value="E set domains"/>
    <property type="match status" value="1"/>
</dbReference>
<dbReference type="PANTHER" id="PTHR32208">
    <property type="entry name" value="SECRETED PROTEIN-RELATED"/>
    <property type="match status" value="1"/>
</dbReference>
<dbReference type="InterPro" id="IPR014756">
    <property type="entry name" value="Ig_E-set"/>
</dbReference>
<evidence type="ECO:0000259" key="4">
    <source>
        <dbReference type="Pfam" id="PF09118"/>
    </source>
</evidence>
<dbReference type="SUPFAM" id="SSF50965">
    <property type="entry name" value="Galactose oxidase, central domain"/>
    <property type="match status" value="1"/>
</dbReference>
<dbReference type="Gene3D" id="2.60.40.10">
    <property type="entry name" value="Immunoglobulins"/>
    <property type="match status" value="1"/>
</dbReference>
<dbReference type="GeneID" id="89990748"/>
<dbReference type="EMBL" id="CP143811">
    <property type="protein sequence ID" value="WVO22646.1"/>
    <property type="molecule type" value="Genomic_DNA"/>
</dbReference>
<feature type="signal peptide" evidence="2">
    <location>
        <begin position="1"/>
        <end position="23"/>
    </location>
</feature>
<organism evidence="5 6">
    <name type="scientific">Cryptococcus decagattii</name>
    <dbReference type="NCBI Taxonomy" id="1859122"/>
    <lineage>
        <taxon>Eukaryota</taxon>
        <taxon>Fungi</taxon>
        <taxon>Dikarya</taxon>
        <taxon>Basidiomycota</taxon>
        <taxon>Agaricomycotina</taxon>
        <taxon>Tremellomycetes</taxon>
        <taxon>Tremellales</taxon>
        <taxon>Cryptococcaceae</taxon>
        <taxon>Cryptococcus</taxon>
        <taxon>Cryptococcus gattii species complex</taxon>
    </lineage>
</organism>
<proteinExistence type="predicted"/>
<evidence type="ECO:0000313" key="5">
    <source>
        <dbReference type="EMBL" id="WVO22646.1"/>
    </source>
</evidence>
<dbReference type="Gene3D" id="2.130.10.80">
    <property type="entry name" value="Galactose oxidase/kelch, beta-propeller"/>
    <property type="match status" value="1"/>
</dbReference>
<dbReference type="InterPro" id="IPR011043">
    <property type="entry name" value="Gal_Oxase/kelch_b-propeller"/>
</dbReference>
<dbReference type="RefSeq" id="XP_064721885.1">
    <property type="nucleotide sequence ID" value="XM_064865813.1"/>
</dbReference>
<dbReference type="PANTHER" id="PTHR32208:SF96">
    <property type="entry name" value="GLYOXAL OXIDASE"/>
    <property type="match status" value="1"/>
</dbReference>
<name>A0ABZ2AVS4_9TREE</name>
<evidence type="ECO:0000256" key="1">
    <source>
        <dbReference type="ARBA" id="ARBA00022729"/>
    </source>
</evidence>
<dbReference type="Pfam" id="PF09118">
    <property type="entry name" value="GO-like_E_set"/>
    <property type="match status" value="1"/>
</dbReference>
<dbReference type="Pfam" id="PF07250">
    <property type="entry name" value="Glyoxal_oxid_N"/>
    <property type="match status" value="1"/>
</dbReference>
<gene>
    <name evidence="5" type="ORF">IAS62_003976</name>
</gene>
<evidence type="ECO:0000313" key="6">
    <source>
        <dbReference type="Proteomes" id="UP001432216"/>
    </source>
</evidence>
<dbReference type="Proteomes" id="UP001432216">
    <property type="component" value="Chromosome 6"/>
</dbReference>
<feature type="chain" id="PRO_5045585221" description="Glyoxal oxidase" evidence="2">
    <location>
        <begin position="24"/>
        <end position="582"/>
    </location>
</feature>
<protein>
    <recommendedName>
        <fullName evidence="7">Glyoxal oxidase</fullName>
    </recommendedName>
</protein>
<evidence type="ECO:0000256" key="2">
    <source>
        <dbReference type="SAM" id="SignalP"/>
    </source>
</evidence>